<evidence type="ECO:0000256" key="3">
    <source>
        <dbReference type="ARBA" id="ARBA00021704"/>
    </source>
</evidence>
<dbReference type="OrthoDB" id="10254665at2759"/>
<name>A0A6P6Y4Z3_DERPT</name>
<evidence type="ECO:0000256" key="1">
    <source>
        <dbReference type="ARBA" id="ARBA00004123"/>
    </source>
</evidence>
<comment type="similarity">
    <text evidence="2">Belongs to the TRM6/GCD10 family.</text>
</comment>
<dbReference type="OMA" id="PHGLFEV"/>
<dbReference type="AlphaFoldDB" id="A0A6P6Y4Z3"/>
<dbReference type="Proteomes" id="UP000515146">
    <property type="component" value="Unplaced"/>
</dbReference>
<dbReference type="CTD" id="51605"/>
<sequence length="412" mass="47168">MDVQLIDNNDNNIIQSEHYVIMRKSFKSNTCKLIKLGREKYFFFFKHKILTDSLVGQKYGSTFELTSDKTLKLVNLIDYLDPMNQNSNSNDDINNINQPKDNRFLVDNNSSQKLTRDDIEKIKKEKSGQQVIQTLVKNSATFEDKNVFSQVKYLQKKQQKYVCLVTVMKPTAKLLMEMYYSQSPSKNNYLRIDSLAQMLTLSNIMAGGKYLVVDSNLGILSASIFEKTSGNCTIVQVDMADICNAGQRQAVNALNFPLSVMEKCFSCISFNQVACLLMEKATNNNNSSENLRKKSRTNVKLQEEEEKAKTILNEQNLDALLLMSKHHDLCSLTETLLCFLSISRPFVVFSPFIEPLKECFLRIKNQCAFLRISETWLRKYQVLNDRTRPEAVMNACSGFILTGIKVEPMTNK</sequence>
<dbReference type="GO" id="GO:0005634">
    <property type="term" value="C:nucleus"/>
    <property type="evidence" value="ECO:0007669"/>
    <property type="project" value="UniProtKB-SubCell"/>
</dbReference>
<organism evidence="7 8">
    <name type="scientific">Dermatophagoides pteronyssinus</name>
    <name type="common">European house dust mite</name>
    <dbReference type="NCBI Taxonomy" id="6956"/>
    <lineage>
        <taxon>Eukaryota</taxon>
        <taxon>Metazoa</taxon>
        <taxon>Ecdysozoa</taxon>
        <taxon>Arthropoda</taxon>
        <taxon>Chelicerata</taxon>
        <taxon>Arachnida</taxon>
        <taxon>Acari</taxon>
        <taxon>Acariformes</taxon>
        <taxon>Sarcoptiformes</taxon>
        <taxon>Astigmata</taxon>
        <taxon>Psoroptidia</taxon>
        <taxon>Analgoidea</taxon>
        <taxon>Pyroglyphidae</taxon>
        <taxon>Dermatophagoidinae</taxon>
        <taxon>Dermatophagoides</taxon>
    </lineage>
</organism>
<keyword evidence="5" id="KW-0539">Nucleus</keyword>
<proteinExistence type="inferred from homology"/>
<evidence type="ECO:0000256" key="6">
    <source>
        <dbReference type="ARBA" id="ARBA00032319"/>
    </source>
</evidence>
<evidence type="ECO:0000256" key="2">
    <source>
        <dbReference type="ARBA" id="ARBA00008320"/>
    </source>
</evidence>
<evidence type="ECO:0000256" key="5">
    <source>
        <dbReference type="ARBA" id="ARBA00023242"/>
    </source>
</evidence>
<comment type="subcellular location">
    <subcellularLocation>
        <location evidence="1">Nucleus</location>
    </subcellularLocation>
</comment>
<keyword evidence="4" id="KW-0819">tRNA processing</keyword>
<evidence type="ECO:0000256" key="4">
    <source>
        <dbReference type="ARBA" id="ARBA00022694"/>
    </source>
</evidence>
<dbReference type="PANTHER" id="PTHR12945:SF0">
    <property type="entry name" value="TRNA (ADENINE(58)-N(1))-METHYLTRANSFERASE NON-CATALYTIC SUBUNIT TRM6"/>
    <property type="match status" value="1"/>
</dbReference>
<gene>
    <name evidence="8" type="primary">LOC113794196</name>
</gene>
<dbReference type="GO" id="GO:0031515">
    <property type="term" value="C:tRNA (m1A) methyltransferase complex"/>
    <property type="evidence" value="ECO:0007669"/>
    <property type="project" value="InterPro"/>
</dbReference>
<accession>A0A6P6Y4Z3</accession>
<dbReference type="PANTHER" id="PTHR12945">
    <property type="entry name" value="TRANSLATION INITIATION FACTOR EIF3-RELATED"/>
    <property type="match status" value="1"/>
</dbReference>
<evidence type="ECO:0000313" key="7">
    <source>
        <dbReference type="Proteomes" id="UP000515146"/>
    </source>
</evidence>
<dbReference type="InterPro" id="IPR029063">
    <property type="entry name" value="SAM-dependent_MTases_sf"/>
</dbReference>
<reference evidence="8" key="1">
    <citation type="submission" date="2025-08" db="UniProtKB">
        <authorList>
            <consortium name="RefSeq"/>
        </authorList>
    </citation>
    <scope>IDENTIFICATION</scope>
    <source>
        <strain evidence="8">Airmid</strain>
    </source>
</reference>
<dbReference type="FunCoup" id="A0A6P6Y4Z3">
    <property type="interactions" value="988"/>
</dbReference>
<dbReference type="RefSeq" id="XP_027200096.1">
    <property type="nucleotide sequence ID" value="XM_027344295.1"/>
</dbReference>
<evidence type="ECO:0000313" key="8">
    <source>
        <dbReference type="RefSeq" id="XP_027200096.1"/>
    </source>
</evidence>
<dbReference type="InterPro" id="IPR017423">
    <property type="entry name" value="TRM6"/>
</dbReference>
<dbReference type="KEGG" id="dpte:113794196"/>
<keyword evidence="7" id="KW-1185">Reference proteome</keyword>
<dbReference type="Pfam" id="PF04189">
    <property type="entry name" value="Gcd10p"/>
    <property type="match status" value="1"/>
</dbReference>
<protein>
    <recommendedName>
        <fullName evidence="3">tRNA (adenine(58)-N(1))-methyltransferase non-catalytic subunit TRM6</fullName>
    </recommendedName>
    <alternativeName>
        <fullName evidence="6">tRNA(m1A58)-methyltransferase subunit TRM6</fullName>
    </alternativeName>
</protein>
<dbReference type="GO" id="GO:0030488">
    <property type="term" value="P:tRNA methylation"/>
    <property type="evidence" value="ECO:0007669"/>
    <property type="project" value="InterPro"/>
</dbReference>
<dbReference type="InParanoid" id="A0A6P6Y4Z3"/>
<dbReference type="Gene3D" id="3.40.50.150">
    <property type="entry name" value="Vaccinia Virus protein VP39"/>
    <property type="match status" value="1"/>
</dbReference>
<dbReference type="GeneID" id="113794196"/>